<evidence type="ECO:0008006" key="3">
    <source>
        <dbReference type="Google" id="ProtNLM"/>
    </source>
</evidence>
<dbReference type="HOGENOM" id="CLU_2052388_0_0_1"/>
<evidence type="ECO:0000313" key="1">
    <source>
        <dbReference type="EMBL" id="EDO29713.1"/>
    </source>
</evidence>
<dbReference type="InterPro" id="IPR011249">
    <property type="entry name" value="Metalloenz_LuxS/M16"/>
</dbReference>
<dbReference type="Gene3D" id="3.30.830.10">
    <property type="entry name" value="Metalloenzyme, LuxS/M16 peptidase-like"/>
    <property type="match status" value="1"/>
</dbReference>
<proteinExistence type="predicted"/>
<protein>
    <recommendedName>
        <fullName evidence="3">Peptidase M16 C-terminal domain-containing protein</fullName>
    </recommendedName>
</protein>
<dbReference type="GO" id="GO:0046872">
    <property type="term" value="F:metal ion binding"/>
    <property type="evidence" value="ECO:0007669"/>
    <property type="project" value="InterPro"/>
</dbReference>
<dbReference type="EMBL" id="DS470335">
    <property type="protein sequence ID" value="EDO29713.1"/>
    <property type="molecule type" value="Genomic_DNA"/>
</dbReference>
<dbReference type="AlphaFoldDB" id="A7T2U9"/>
<evidence type="ECO:0000313" key="2">
    <source>
        <dbReference type="Proteomes" id="UP000001593"/>
    </source>
</evidence>
<dbReference type="InParanoid" id="A7T2U9"/>
<keyword evidence="2" id="KW-1185">Reference proteome</keyword>
<sequence length="120" mass="13548">MSKVPYGSYNFTIGFPCGPENAETLTASALRELNKIIENGPEQKDVDKFIEGEKLEFKKNIKENRFWMSSLTKAAMNASNPEEILNYEAKLKAITPKEIQAVAKKYVSKDKVIGMLMPEE</sequence>
<accession>A7T2U9</accession>
<name>A7T2U9_NEMVE</name>
<dbReference type="Proteomes" id="UP000001593">
    <property type="component" value="Unassembled WGS sequence"/>
</dbReference>
<organism evidence="1 2">
    <name type="scientific">Nematostella vectensis</name>
    <name type="common">Starlet sea anemone</name>
    <dbReference type="NCBI Taxonomy" id="45351"/>
    <lineage>
        <taxon>Eukaryota</taxon>
        <taxon>Metazoa</taxon>
        <taxon>Cnidaria</taxon>
        <taxon>Anthozoa</taxon>
        <taxon>Hexacorallia</taxon>
        <taxon>Actiniaria</taxon>
        <taxon>Edwardsiidae</taxon>
        <taxon>Nematostella</taxon>
    </lineage>
</organism>
<gene>
    <name evidence="1" type="ORF">NEMVEDRAFT_v1g221546</name>
</gene>
<reference evidence="1 2" key="1">
    <citation type="journal article" date="2007" name="Science">
        <title>Sea anemone genome reveals ancestral eumetazoan gene repertoire and genomic organization.</title>
        <authorList>
            <person name="Putnam N.H."/>
            <person name="Srivastava M."/>
            <person name="Hellsten U."/>
            <person name="Dirks B."/>
            <person name="Chapman J."/>
            <person name="Salamov A."/>
            <person name="Terry A."/>
            <person name="Shapiro H."/>
            <person name="Lindquist E."/>
            <person name="Kapitonov V.V."/>
            <person name="Jurka J."/>
            <person name="Genikhovich G."/>
            <person name="Grigoriev I.V."/>
            <person name="Lucas S.M."/>
            <person name="Steele R.E."/>
            <person name="Finnerty J.R."/>
            <person name="Technau U."/>
            <person name="Martindale M.Q."/>
            <person name="Rokhsar D.S."/>
        </authorList>
    </citation>
    <scope>NUCLEOTIDE SEQUENCE [LARGE SCALE GENOMIC DNA]</scope>
    <source>
        <strain evidence="2">CH2 X CH6</strain>
    </source>
</reference>
<dbReference type="SUPFAM" id="SSF63411">
    <property type="entry name" value="LuxS/MPP-like metallohydrolase"/>
    <property type="match status" value="1"/>
</dbReference>